<dbReference type="EMBL" id="FN653216">
    <property type="protein sequence ID" value="CBY13755.1"/>
    <property type="molecule type" value="Genomic_DNA"/>
</dbReference>
<dbReference type="SUPFAM" id="SSF54001">
    <property type="entry name" value="Cysteine proteinases"/>
    <property type="match status" value="1"/>
</dbReference>
<evidence type="ECO:0000313" key="7">
    <source>
        <dbReference type="Proteomes" id="UP000001307"/>
    </source>
</evidence>
<evidence type="ECO:0000313" key="6">
    <source>
        <dbReference type="EMBL" id="CBY13755.1"/>
    </source>
</evidence>
<protein>
    <recommendedName>
        <fullName evidence="5">Ubiquitin-like protease family profile domain-containing protein</fullName>
    </recommendedName>
</protein>
<dbReference type="GO" id="GO:0005634">
    <property type="term" value="C:nucleus"/>
    <property type="evidence" value="ECO:0007669"/>
    <property type="project" value="TreeGrafter"/>
</dbReference>
<dbReference type="InterPro" id="IPR003653">
    <property type="entry name" value="Peptidase_C48_C"/>
</dbReference>
<keyword evidence="7" id="KW-1185">Reference proteome</keyword>
<keyword evidence="3" id="KW-0378">Hydrolase</keyword>
<evidence type="ECO:0000256" key="3">
    <source>
        <dbReference type="ARBA" id="ARBA00022801"/>
    </source>
</evidence>
<name>E4XVN7_OIKDI</name>
<evidence type="ECO:0000256" key="1">
    <source>
        <dbReference type="ARBA" id="ARBA00005234"/>
    </source>
</evidence>
<organism evidence="6">
    <name type="scientific">Oikopleura dioica</name>
    <name type="common">Tunicate</name>
    <dbReference type="NCBI Taxonomy" id="34765"/>
    <lineage>
        <taxon>Eukaryota</taxon>
        <taxon>Metazoa</taxon>
        <taxon>Chordata</taxon>
        <taxon>Tunicata</taxon>
        <taxon>Appendicularia</taxon>
        <taxon>Copelata</taxon>
        <taxon>Oikopleuridae</taxon>
        <taxon>Oikopleura</taxon>
    </lineage>
</organism>
<reference evidence="6" key="1">
    <citation type="journal article" date="2010" name="Science">
        <title>Plasticity of animal genome architecture unmasked by rapid evolution of a pelagic tunicate.</title>
        <authorList>
            <person name="Denoeud F."/>
            <person name="Henriet S."/>
            <person name="Mungpakdee S."/>
            <person name="Aury J.M."/>
            <person name="Da Silva C."/>
            <person name="Brinkmann H."/>
            <person name="Mikhaleva J."/>
            <person name="Olsen L.C."/>
            <person name="Jubin C."/>
            <person name="Canestro C."/>
            <person name="Bouquet J.M."/>
            <person name="Danks G."/>
            <person name="Poulain J."/>
            <person name="Campsteijn C."/>
            <person name="Adamski M."/>
            <person name="Cross I."/>
            <person name="Yadetie F."/>
            <person name="Muffato M."/>
            <person name="Louis A."/>
            <person name="Butcher S."/>
            <person name="Tsagkogeorga G."/>
            <person name="Konrad A."/>
            <person name="Singh S."/>
            <person name="Jensen M.F."/>
            <person name="Cong E.H."/>
            <person name="Eikeseth-Otteraa H."/>
            <person name="Noel B."/>
            <person name="Anthouard V."/>
            <person name="Porcel B.M."/>
            <person name="Kachouri-Lafond R."/>
            <person name="Nishino A."/>
            <person name="Ugolini M."/>
            <person name="Chourrout P."/>
            <person name="Nishida H."/>
            <person name="Aasland R."/>
            <person name="Huzurbazar S."/>
            <person name="Westhof E."/>
            <person name="Delsuc F."/>
            <person name="Lehrach H."/>
            <person name="Reinhardt R."/>
            <person name="Weissenbach J."/>
            <person name="Roy S.W."/>
            <person name="Artiguenave F."/>
            <person name="Postlethwait J.H."/>
            <person name="Manak J.R."/>
            <person name="Thompson E.M."/>
            <person name="Jaillon O."/>
            <person name="Du Pasquier L."/>
            <person name="Boudinot P."/>
            <person name="Liberles D.A."/>
            <person name="Volff J.N."/>
            <person name="Philippe H."/>
            <person name="Lenhard B."/>
            <person name="Roest Crollius H."/>
            <person name="Wincker P."/>
            <person name="Chourrout D."/>
        </authorList>
    </citation>
    <scope>NUCLEOTIDE SEQUENCE [LARGE SCALE GENOMIC DNA]</scope>
</reference>
<dbReference type="GO" id="GO:0016929">
    <property type="term" value="F:deSUMOylase activity"/>
    <property type="evidence" value="ECO:0007669"/>
    <property type="project" value="TreeGrafter"/>
</dbReference>
<sequence>MTVMENYEQERIEYLRTLRAWDETVPTSLAPSALEVRSKEVIDEVRSERSARKRRSFVSDSSAVLNYIADATRKYGFRAQRALVQCARDEREAELSQNLSEHLASTVKEAIADALETQLRCDIILASEPIPNYDREMEEFVREVLQGRKDEEIVAEIGVSFVSKQNLKTLEGLKWLDGEVINTYLQLIQRRSSNSSTLPRSYCFNTFLYDKVSKIGHSAVKRWTRKINIFDYDLVFFPIHLGNHWTLAYADIRKKTLRYCDSMGGKNPKCLAALFDYLKIESVEKTKRALDDEWKTESISGKIPQQQNTNDCGVFSCVFADYISRDAAFNFSQADMPNLRNLVKYELLKGKMIKE</sequence>
<accession>E4XVN7</accession>
<dbReference type="GO" id="GO:0060255">
    <property type="term" value="P:regulation of macromolecule metabolic process"/>
    <property type="evidence" value="ECO:0007669"/>
    <property type="project" value="UniProtKB-ARBA"/>
</dbReference>
<proteinExistence type="inferred from homology"/>
<gene>
    <name evidence="6" type="ORF">GSOID_T00006683001</name>
</gene>
<comment type="similarity">
    <text evidence="1">Belongs to the peptidase C48 family.</text>
</comment>
<dbReference type="Gene3D" id="3.40.395.10">
    <property type="entry name" value="Adenoviral Proteinase, Chain A"/>
    <property type="match status" value="1"/>
</dbReference>
<dbReference type="GO" id="GO:0006508">
    <property type="term" value="P:proteolysis"/>
    <property type="evidence" value="ECO:0007669"/>
    <property type="project" value="UniProtKB-KW"/>
</dbReference>
<keyword evidence="4" id="KW-0788">Thiol protease</keyword>
<dbReference type="AlphaFoldDB" id="E4XVN7"/>
<dbReference type="Proteomes" id="UP000001307">
    <property type="component" value="Unassembled WGS sequence"/>
</dbReference>
<dbReference type="Pfam" id="PF02902">
    <property type="entry name" value="Peptidase_C48"/>
    <property type="match status" value="1"/>
</dbReference>
<evidence type="ECO:0000256" key="2">
    <source>
        <dbReference type="ARBA" id="ARBA00022670"/>
    </source>
</evidence>
<dbReference type="InParanoid" id="E4XVN7"/>
<dbReference type="PROSITE" id="PS50600">
    <property type="entry name" value="ULP_PROTEASE"/>
    <property type="match status" value="1"/>
</dbReference>
<dbReference type="GO" id="GO:0016926">
    <property type="term" value="P:protein desumoylation"/>
    <property type="evidence" value="ECO:0007669"/>
    <property type="project" value="TreeGrafter"/>
</dbReference>
<dbReference type="FunFam" id="3.40.395.10:FF:000001">
    <property type="entry name" value="Sentrin-specific protease 1"/>
    <property type="match status" value="1"/>
</dbReference>
<evidence type="ECO:0000256" key="4">
    <source>
        <dbReference type="ARBA" id="ARBA00022807"/>
    </source>
</evidence>
<evidence type="ECO:0000259" key="5">
    <source>
        <dbReference type="PROSITE" id="PS50600"/>
    </source>
</evidence>
<dbReference type="PANTHER" id="PTHR12606">
    <property type="entry name" value="SENTRIN/SUMO-SPECIFIC PROTEASE"/>
    <property type="match status" value="1"/>
</dbReference>
<feature type="domain" description="Ubiquitin-like protease family profile" evidence="5">
    <location>
        <begin position="160"/>
        <end position="323"/>
    </location>
</feature>
<dbReference type="GO" id="GO:0080090">
    <property type="term" value="P:regulation of primary metabolic process"/>
    <property type="evidence" value="ECO:0007669"/>
    <property type="project" value="UniProtKB-ARBA"/>
</dbReference>
<dbReference type="PANTHER" id="PTHR12606:SF141">
    <property type="entry name" value="GH15225P-RELATED"/>
    <property type="match status" value="1"/>
</dbReference>
<dbReference type="InterPro" id="IPR038765">
    <property type="entry name" value="Papain-like_cys_pep_sf"/>
</dbReference>
<dbReference type="OrthoDB" id="1939479at2759"/>
<keyword evidence="2" id="KW-0645">Protease</keyword>